<dbReference type="PANTHER" id="PTHR12526">
    <property type="entry name" value="GLYCOSYLTRANSFERASE"/>
    <property type="match status" value="1"/>
</dbReference>
<sequence>MRVPLTDTDILAPNFKKRLSGVTSTIVQLVPVQRKMGIRIAAVGRGLPDDLPHVNLRDLTGLWRKPSSGKKFRIWHARRNVEMLAGIVMRDVLRMKLKVIFTSASQRRHKKFTKWLIRRMDGVLATSGRTASYLEVPNTVSMHGIDLEQFHPPRSEQDRFAASGLPGKYAIGCFGRVRHQKGTDLFVDAMIELLPRYPDWTAVVAGRATAEHVGFEKELQEKVRKAGLAERIVFLGEVPFVSSDPQADSISSWYRRLDVYVAPSRTEGFGLTPLEAMASETAVVTSDAGAYPEIVIEGETGYVVPSGATMVPAIENYLRDPELAAKHSAAGLQRVREFFPLDREAKTIGAFYERIFEQK</sequence>
<evidence type="ECO:0000256" key="1">
    <source>
        <dbReference type="ARBA" id="ARBA00009481"/>
    </source>
</evidence>
<evidence type="ECO:0000313" key="4">
    <source>
        <dbReference type="EMBL" id="RBO94817.1"/>
    </source>
</evidence>
<comment type="similarity">
    <text evidence="1">Belongs to the glycosyltransferase group 1 family. Glycosyltransferase 4 subfamily.</text>
</comment>
<keyword evidence="2 4" id="KW-0328">Glycosyltransferase</keyword>
<keyword evidence="5" id="KW-1185">Reference proteome</keyword>
<organism evidence="4 5">
    <name type="scientific">Pseudochrobactrum asaccharolyticum</name>
    <dbReference type="NCBI Taxonomy" id="354351"/>
    <lineage>
        <taxon>Bacteria</taxon>
        <taxon>Pseudomonadati</taxon>
        <taxon>Pseudomonadota</taxon>
        <taxon>Alphaproteobacteria</taxon>
        <taxon>Hyphomicrobiales</taxon>
        <taxon>Brucellaceae</taxon>
        <taxon>Pseudochrobactrum</taxon>
    </lineage>
</organism>
<dbReference type="CDD" id="cd03801">
    <property type="entry name" value="GT4_PimA-like"/>
    <property type="match status" value="1"/>
</dbReference>
<protein>
    <submittedName>
        <fullName evidence="4">Mannosyltransferase</fullName>
    </submittedName>
</protein>
<name>A0A366DXP2_9HYPH</name>
<accession>A0A366DXP2</accession>
<dbReference type="OrthoDB" id="5490290at2"/>
<proteinExistence type="inferred from homology"/>
<evidence type="ECO:0000313" key="5">
    <source>
        <dbReference type="Proteomes" id="UP000252893"/>
    </source>
</evidence>
<dbReference type="PANTHER" id="PTHR12526:SF640">
    <property type="entry name" value="COLANIC ACID BIOSYNTHESIS GLYCOSYLTRANSFERASE WCAL-RELATED"/>
    <property type="match status" value="1"/>
</dbReference>
<gene>
    <name evidence="4" type="ORF">DFR47_104176</name>
</gene>
<keyword evidence="3 4" id="KW-0808">Transferase</keyword>
<dbReference type="GO" id="GO:0016757">
    <property type="term" value="F:glycosyltransferase activity"/>
    <property type="evidence" value="ECO:0007669"/>
    <property type="project" value="UniProtKB-KW"/>
</dbReference>
<dbReference type="SUPFAM" id="SSF53756">
    <property type="entry name" value="UDP-Glycosyltransferase/glycogen phosphorylase"/>
    <property type="match status" value="1"/>
</dbReference>
<comment type="caution">
    <text evidence="4">The sequence shown here is derived from an EMBL/GenBank/DDBJ whole genome shotgun (WGS) entry which is preliminary data.</text>
</comment>
<evidence type="ECO:0000256" key="2">
    <source>
        <dbReference type="ARBA" id="ARBA00022676"/>
    </source>
</evidence>
<dbReference type="Proteomes" id="UP000252893">
    <property type="component" value="Unassembled WGS sequence"/>
</dbReference>
<reference evidence="4 5" key="1">
    <citation type="submission" date="2018-06" db="EMBL/GenBank/DDBJ databases">
        <title>Genomic Encyclopedia of Type Strains, Phase IV (KMG-IV): sequencing the most valuable type-strain genomes for metagenomic binning, comparative biology and taxonomic classification.</title>
        <authorList>
            <person name="Goeker M."/>
        </authorList>
    </citation>
    <scope>NUCLEOTIDE SEQUENCE [LARGE SCALE GENOMIC DNA]</scope>
    <source>
        <strain evidence="4 5">DSM 25619</strain>
    </source>
</reference>
<dbReference type="AlphaFoldDB" id="A0A366DXP2"/>
<dbReference type="EMBL" id="QNRH01000004">
    <property type="protein sequence ID" value="RBO94817.1"/>
    <property type="molecule type" value="Genomic_DNA"/>
</dbReference>
<evidence type="ECO:0000256" key="3">
    <source>
        <dbReference type="ARBA" id="ARBA00022679"/>
    </source>
</evidence>
<dbReference type="RefSeq" id="WP_113944685.1">
    <property type="nucleotide sequence ID" value="NZ_JBHEEG010000001.1"/>
</dbReference>
<dbReference type="Gene3D" id="3.40.50.2000">
    <property type="entry name" value="Glycogen Phosphorylase B"/>
    <property type="match status" value="1"/>
</dbReference>
<dbReference type="Pfam" id="PF13692">
    <property type="entry name" value="Glyco_trans_1_4"/>
    <property type="match status" value="1"/>
</dbReference>